<evidence type="ECO:0000313" key="1">
    <source>
        <dbReference type="EMBL" id="GGU60607.1"/>
    </source>
</evidence>
<name>A0A8H9HEU8_KITAU</name>
<gene>
    <name evidence="1" type="ORF">GCM10010502_08870</name>
</gene>
<dbReference type="AlphaFoldDB" id="A0A8H9HEU8"/>
<dbReference type="EMBL" id="BMUB01000002">
    <property type="protein sequence ID" value="GGU60607.1"/>
    <property type="molecule type" value="Genomic_DNA"/>
</dbReference>
<reference evidence="1 2" key="1">
    <citation type="journal article" date="2014" name="Int. J. Syst. Evol. Microbiol.">
        <title>Complete genome sequence of Corynebacterium casei LMG S-19264T (=DSM 44701T), isolated from a smear-ripened cheese.</title>
        <authorList>
            <consortium name="US DOE Joint Genome Institute (JGI-PGF)"/>
            <person name="Walter F."/>
            <person name="Albersmeier A."/>
            <person name="Kalinowski J."/>
            <person name="Ruckert C."/>
        </authorList>
    </citation>
    <scope>NUCLEOTIDE SEQUENCE [LARGE SCALE GENOMIC DNA]</scope>
    <source>
        <strain evidence="1 2">JCM 4434</strain>
    </source>
</reference>
<proteinExistence type="predicted"/>
<evidence type="ECO:0000313" key="2">
    <source>
        <dbReference type="Proteomes" id="UP000610124"/>
    </source>
</evidence>
<accession>A0A8H9HEU8</accession>
<organism evidence="1 2">
    <name type="scientific">Kitasatospora aureofaciens</name>
    <name type="common">Streptomyces aureofaciens</name>
    <dbReference type="NCBI Taxonomy" id="1894"/>
    <lineage>
        <taxon>Bacteria</taxon>
        <taxon>Bacillati</taxon>
        <taxon>Actinomycetota</taxon>
        <taxon>Actinomycetes</taxon>
        <taxon>Kitasatosporales</taxon>
        <taxon>Streptomycetaceae</taxon>
        <taxon>Kitasatospora</taxon>
    </lineage>
</organism>
<comment type="caution">
    <text evidence="1">The sequence shown here is derived from an EMBL/GenBank/DDBJ whole genome shotgun (WGS) entry which is preliminary data.</text>
</comment>
<sequence length="103" mass="10278">MYAWATASSASVVTPGAISFAASSIARAAIRPAIRIFSIVSAVCTSGPVYGVGAGLPTYSGRAMCAGTLRVGDWMPGTRAMAASLAAGSRRPRVVCGSALPGE</sequence>
<dbReference type="Proteomes" id="UP000610124">
    <property type="component" value="Unassembled WGS sequence"/>
</dbReference>
<protein>
    <submittedName>
        <fullName evidence="1">Uncharacterized protein</fullName>
    </submittedName>
</protein>